<keyword evidence="2" id="KW-0805">Transcription regulation</keyword>
<dbReference type="EMBL" id="OU503036">
    <property type="protein sequence ID" value="CAI9752853.1"/>
    <property type="molecule type" value="Genomic_DNA"/>
</dbReference>
<feature type="domain" description="BHLH" evidence="6">
    <location>
        <begin position="133"/>
        <end position="182"/>
    </location>
</feature>
<dbReference type="Proteomes" id="UP000834106">
    <property type="component" value="Chromosome 1"/>
</dbReference>
<dbReference type="GO" id="GO:0046983">
    <property type="term" value="F:protein dimerization activity"/>
    <property type="evidence" value="ECO:0007669"/>
    <property type="project" value="InterPro"/>
</dbReference>
<evidence type="ECO:0000256" key="3">
    <source>
        <dbReference type="ARBA" id="ARBA00023125"/>
    </source>
</evidence>
<dbReference type="SMART" id="SM00353">
    <property type="entry name" value="HLH"/>
    <property type="match status" value="1"/>
</dbReference>
<dbReference type="InterPro" id="IPR047265">
    <property type="entry name" value="PIF1-like_bHLH"/>
</dbReference>
<protein>
    <recommendedName>
        <fullName evidence="6">BHLH domain-containing protein</fullName>
    </recommendedName>
</protein>
<dbReference type="AlphaFoldDB" id="A0AAD1YMI8"/>
<accession>A0AAD1YMI8</accession>
<keyword evidence="5" id="KW-0539">Nucleus</keyword>
<dbReference type="PANTHER" id="PTHR45855:SF6">
    <property type="entry name" value="TRANSCRIPTION FACTOR ALC"/>
    <property type="match status" value="1"/>
</dbReference>
<gene>
    <name evidence="7" type="ORF">FPE_LOCUS284</name>
</gene>
<reference evidence="7" key="1">
    <citation type="submission" date="2023-05" db="EMBL/GenBank/DDBJ databases">
        <authorList>
            <person name="Huff M."/>
        </authorList>
    </citation>
    <scope>NUCLEOTIDE SEQUENCE</scope>
</reference>
<sequence length="315" mass="34259">MANIYATTKNCSSSSSPVEIDDISFFLQKFLFPPSSSSSTLMQQQSFATTHDYVPPTVPGPGRISVLESSSALNSSSGGYFPTSTTANVSSSVGTVDNDPDGYEYDCESQDAIEALVEEALPKSTPRRNSSKRTRAAEVHNLGGGAGLINEKLRSLQNLIPNSNKTDKASMLDEAIEYLKQLQLQVQMLTMRNGLSLYPMSLPVMPRPDQVSQMRMGIYQGNGPLNMKSEHPLNQDYLSNALFSLLDNSPTHASAADFSTMMGSKTSFELASIPTQLGPFQFSRSSKGMCRDEDLPFHEVNGDSSVTSFRGKSFI</sequence>
<keyword evidence="3" id="KW-0238">DNA-binding</keyword>
<dbReference type="PROSITE" id="PS50888">
    <property type="entry name" value="BHLH"/>
    <property type="match status" value="1"/>
</dbReference>
<dbReference type="InterPro" id="IPR036638">
    <property type="entry name" value="HLH_DNA-bd_sf"/>
</dbReference>
<dbReference type="GO" id="GO:0003677">
    <property type="term" value="F:DNA binding"/>
    <property type="evidence" value="ECO:0007669"/>
    <property type="project" value="UniProtKB-KW"/>
</dbReference>
<dbReference type="CDD" id="cd11445">
    <property type="entry name" value="bHLH_AtPIF_like"/>
    <property type="match status" value="1"/>
</dbReference>
<evidence type="ECO:0000313" key="7">
    <source>
        <dbReference type="EMBL" id="CAI9752853.1"/>
    </source>
</evidence>
<dbReference type="InterPro" id="IPR011598">
    <property type="entry name" value="bHLH_dom"/>
</dbReference>
<name>A0AAD1YMI8_9LAMI</name>
<evidence type="ECO:0000256" key="5">
    <source>
        <dbReference type="ARBA" id="ARBA00023242"/>
    </source>
</evidence>
<evidence type="ECO:0000259" key="6">
    <source>
        <dbReference type="PROSITE" id="PS50888"/>
    </source>
</evidence>
<evidence type="ECO:0000256" key="2">
    <source>
        <dbReference type="ARBA" id="ARBA00023015"/>
    </source>
</evidence>
<evidence type="ECO:0000313" key="8">
    <source>
        <dbReference type="Proteomes" id="UP000834106"/>
    </source>
</evidence>
<dbReference type="GO" id="GO:0005634">
    <property type="term" value="C:nucleus"/>
    <property type="evidence" value="ECO:0007669"/>
    <property type="project" value="UniProtKB-SubCell"/>
</dbReference>
<dbReference type="Gene3D" id="4.10.280.10">
    <property type="entry name" value="Helix-loop-helix DNA-binding domain"/>
    <property type="match status" value="1"/>
</dbReference>
<evidence type="ECO:0000256" key="1">
    <source>
        <dbReference type="ARBA" id="ARBA00004123"/>
    </source>
</evidence>
<dbReference type="PANTHER" id="PTHR45855">
    <property type="entry name" value="TRANSCRIPTION FACTOR PIF1-RELATED"/>
    <property type="match status" value="1"/>
</dbReference>
<keyword evidence="4" id="KW-0804">Transcription</keyword>
<comment type="subcellular location">
    <subcellularLocation>
        <location evidence="1">Nucleus</location>
    </subcellularLocation>
</comment>
<proteinExistence type="predicted"/>
<dbReference type="InterPro" id="IPR031066">
    <property type="entry name" value="bHLH_ALC-like_plant"/>
</dbReference>
<organism evidence="7 8">
    <name type="scientific">Fraxinus pennsylvanica</name>
    <dbReference type="NCBI Taxonomy" id="56036"/>
    <lineage>
        <taxon>Eukaryota</taxon>
        <taxon>Viridiplantae</taxon>
        <taxon>Streptophyta</taxon>
        <taxon>Embryophyta</taxon>
        <taxon>Tracheophyta</taxon>
        <taxon>Spermatophyta</taxon>
        <taxon>Magnoliopsida</taxon>
        <taxon>eudicotyledons</taxon>
        <taxon>Gunneridae</taxon>
        <taxon>Pentapetalae</taxon>
        <taxon>asterids</taxon>
        <taxon>lamiids</taxon>
        <taxon>Lamiales</taxon>
        <taxon>Oleaceae</taxon>
        <taxon>Oleeae</taxon>
        <taxon>Fraxinus</taxon>
    </lineage>
</organism>
<dbReference type="Pfam" id="PF00010">
    <property type="entry name" value="HLH"/>
    <property type="match status" value="1"/>
</dbReference>
<dbReference type="SUPFAM" id="SSF47459">
    <property type="entry name" value="HLH, helix-loop-helix DNA-binding domain"/>
    <property type="match status" value="1"/>
</dbReference>
<evidence type="ECO:0000256" key="4">
    <source>
        <dbReference type="ARBA" id="ARBA00023163"/>
    </source>
</evidence>
<keyword evidence="8" id="KW-1185">Reference proteome</keyword>